<dbReference type="SUPFAM" id="SSF47413">
    <property type="entry name" value="lambda repressor-like DNA-binding domains"/>
    <property type="match status" value="1"/>
</dbReference>
<protein>
    <submittedName>
        <fullName evidence="3">Helix-turn-helix transcriptional regulator</fullName>
    </submittedName>
</protein>
<dbReference type="PROSITE" id="PS50943">
    <property type="entry name" value="HTH_CROC1"/>
    <property type="match status" value="1"/>
</dbReference>
<feature type="domain" description="HTH cro/C1-type" evidence="2">
    <location>
        <begin position="5"/>
        <end position="59"/>
    </location>
</feature>
<dbReference type="RefSeq" id="WP_173749673.1">
    <property type="nucleotide sequence ID" value="NZ_JAAITA010000014.1"/>
</dbReference>
<accession>A0ABX2I8B2</accession>
<evidence type="ECO:0000256" key="1">
    <source>
        <dbReference type="ARBA" id="ARBA00023125"/>
    </source>
</evidence>
<sequence>MKNRIKAIRKNAGMTQQQFANRIGVSRNTIATYETSVRVPIEAVLLSICREFGVNEEWLRTGEGEMYIDITPDLELSRWFGQLLREEDNSFKKKFLLMLSKLTEEEWNSLQKVATLLFSSSVQN</sequence>
<evidence type="ECO:0000313" key="3">
    <source>
        <dbReference type="EMBL" id="NSJ86666.1"/>
    </source>
</evidence>
<organism evidence="3 4">
    <name type="scientific">Blautia hansenii</name>
    <name type="common">Ruminococcus hansenii</name>
    <dbReference type="NCBI Taxonomy" id="1322"/>
    <lineage>
        <taxon>Bacteria</taxon>
        <taxon>Bacillati</taxon>
        <taxon>Bacillota</taxon>
        <taxon>Clostridia</taxon>
        <taxon>Lachnospirales</taxon>
        <taxon>Lachnospiraceae</taxon>
        <taxon>Blautia</taxon>
    </lineage>
</organism>
<keyword evidence="4" id="KW-1185">Reference proteome</keyword>
<dbReference type="Proteomes" id="UP000822142">
    <property type="component" value="Unassembled WGS sequence"/>
</dbReference>
<dbReference type="CDD" id="cd00093">
    <property type="entry name" value="HTH_XRE"/>
    <property type="match status" value="1"/>
</dbReference>
<reference evidence="3 4" key="1">
    <citation type="journal article" date="2020" name="Cell Host Microbe">
        <title>Functional and Genomic Variation between Human-Derived Isolates of Lachnospiraceae Reveals Inter- and Intra-Species Diversity.</title>
        <authorList>
            <person name="Sorbara M.T."/>
            <person name="Littmann E.R."/>
            <person name="Fontana E."/>
            <person name="Moody T.U."/>
            <person name="Kohout C.E."/>
            <person name="Gjonbalaj M."/>
            <person name="Eaton V."/>
            <person name="Seok R."/>
            <person name="Leiner I.M."/>
            <person name="Pamer E.G."/>
        </authorList>
    </citation>
    <scope>NUCLEOTIDE SEQUENCE [LARGE SCALE GENOMIC DNA]</scope>
    <source>
        <strain evidence="3 4">MSK.15.26</strain>
    </source>
</reference>
<evidence type="ECO:0000259" key="2">
    <source>
        <dbReference type="PROSITE" id="PS50943"/>
    </source>
</evidence>
<dbReference type="Gene3D" id="1.10.260.40">
    <property type="entry name" value="lambda repressor-like DNA-binding domains"/>
    <property type="match status" value="1"/>
</dbReference>
<keyword evidence="1" id="KW-0238">DNA-binding</keyword>
<dbReference type="EMBL" id="JAAITA010000014">
    <property type="protein sequence ID" value="NSJ86666.1"/>
    <property type="molecule type" value="Genomic_DNA"/>
</dbReference>
<proteinExistence type="predicted"/>
<dbReference type="Pfam" id="PF12844">
    <property type="entry name" value="HTH_19"/>
    <property type="match status" value="1"/>
</dbReference>
<dbReference type="InterPro" id="IPR010982">
    <property type="entry name" value="Lambda_DNA-bd_dom_sf"/>
</dbReference>
<dbReference type="PANTHER" id="PTHR46558:SF11">
    <property type="entry name" value="HTH-TYPE TRANSCRIPTIONAL REGULATOR XRE"/>
    <property type="match status" value="1"/>
</dbReference>
<dbReference type="InterPro" id="IPR001387">
    <property type="entry name" value="Cro/C1-type_HTH"/>
</dbReference>
<comment type="caution">
    <text evidence="3">The sequence shown here is derived from an EMBL/GenBank/DDBJ whole genome shotgun (WGS) entry which is preliminary data.</text>
</comment>
<dbReference type="PANTHER" id="PTHR46558">
    <property type="entry name" value="TRACRIPTIONAL REGULATORY PROTEIN-RELATED-RELATED"/>
    <property type="match status" value="1"/>
</dbReference>
<evidence type="ECO:0000313" key="4">
    <source>
        <dbReference type="Proteomes" id="UP000822142"/>
    </source>
</evidence>
<dbReference type="SMART" id="SM00530">
    <property type="entry name" value="HTH_XRE"/>
    <property type="match status" value="1"/>
</dbReference>
<gene>
    <name evidence="3" type="ORF">G5A70_10890</name>
</gene>
<name>A0ABX2I8B2_BLAHA</name>